<evidence type="ECO:0000256" key="2">
    <source>
        <dbReference type="ARBA" id="ARBA00009995"/>
    </source>
</evidence>
<evidence type="ECO:0000256" key="3">
    <source>
        <dbReference type="ARBA" id="ARBA00022676"/>
    </source>
</evidence>
<keyword evidence="5 11" id="KW-0812">Transmembrane</keyword>
<evidence type="ECO:0000256" key="1">
    <source>
        <dbReference type="ARBA" id="ARBA00004240"/>
    </source>
</evidence>
<organism evidence="12 13">
    <name type="scientific">Cinara cedri</name>
    <dbReference type="NCBI Taxonomy" id="506608"/>
    <lineage>
        <taxon>Eukaryota</taxon>
        <taxon>Metazoa</taxon>
        <taxon>Ecdysozoa</taxon>
        <taxon>Arthropoda</taxon>
        <taxon>Hexapoda</taxon>
        <taxon>Insecta</taxon>
        <taxon>Pterygota</taxon>
        <taxon>Neoptera</taxon>
        <taxon>Paraneoptera</taxon>
        <taxon>Hemiptera</taxon>
        <taxon>Sternorrhyncha</taxon>
        <taxon>Aphidomorpha</taxon>
        <taxon>Aphidoidea</taxon>
        <taxon>Aphididae</taxon>
        <taxon>Lachninae</taxon>
        <taxon>Cinara</taxon>
    </lineage>
</organism>
<dbReference type="PANTHER" id="PTHR48043:SF159">
    <property type="entry name" value="EG:EG0003.4 PROTEIN-RELATED"/>
    <property type="match status" value="1"/>
</dbReference>
<keyword evidence="3" id="KW-0328">Glycosyltransferase</keyword>
<dbReference type="GO" id="GO:0005783">
    <property type="term" value="C:endoplasmic reticulum"/>
    <property type="evidence" value="ECO:0007669"/>
    <property type="project" value="UniProtKB-SubCell"/>
</dbReference>
<gene>
    <name evidence="12" type="ORF">CINCED_3A004731</name>
</gene>
<keyword evidence="13" id="KW-1185">Reference proteome</keyword>
<dbReference type="FunFam" id="3.40.50.2000:FF:000050">
    <property type="entry name" value="UDP-glucuronosyltransferase"/>
    <property type="match status" value="1"/>
</dbReference>
<dbReference type="InterPro" id="IPR002213">
    <property type="entry name" value="UDP_glucos_trans"/>
</dbReference>
<dbReference type="GO" id="GO:0008194">
    <property type="term" value="F:UDP-glycosyltransferase activity"/>
    <property type="evidence" value="ECO:0007669"/>
    <property type="project" value="InterPro"/>
</dbReference>
<comment type="similarity">
    <text evidence="2">Belongs to the UDP-glycosyltransferase family.</text>
</comment>
<dbReference type="PANTHER" id="PTHR48043">
    <property type="entry name" value="EG:EG0003.4 PROTEIN-RELATED"/>
    <property type="match status" value="1"/>
</dbReference>
<evidence type="ECO:0000313" key="13">
    <source>
        <dbReference type="Proteomes" id="UP000325440"/>
    </source>
</evidence>
<evidence type="ECO:0000256" key="8">
    <source>
        <dbReference type="ARBA" id="ARBA00023136"/>
    </source>
</evidence>
<dbReference type="Pfam" id="PF00201">
    <property type="entry name" value="UDPGT"/>
    <property type="match status" value="1"/>
</dbReference>
<keyword evidence="7 11" id="KW-1133">Transmembrane helix</keyword>
<evidence type="ECO:0000313" key="12">
    <source>
        <dbReference type="EMBL" id="VVC33711.1"/>
    </source>
</evidence>
<feature type="transmembrane region" description="Helical" evidence="11">
    <location>
        <begin position="485"/>
        <end position="506"/>
    </location>
</feature>
<dbReference type="SUPFAM" id="SSF53756">
    <property type="entry name" value="UDP-Glycosyltransferase/glycogen phosphorylase"/>
    <property type="match status" value="1"/>
</dbReference>
<keyword evidence="8 11" id="KW-0472">Membrane</keyword>
<evidence type="ECO:0000256" key="7">
    <source>
        <dbReference type="ARBA" id="ARBA00022989"/>
    </source>
</evidence>
<reference evidence="12 13" key="1">
    <citation type="submission" date="2019-08" db="EMBL/GenBank/DDBJ databases">
        <authorList>
            <person name="Alioto T."/>
            <person name="Alioto T."/>
            <person name="Gomez Garrido J."/>
        </authorList>
    </citation>
    <scope>NUCLEOTIDE SEQUENCE [LARGE SCALE GENOMIC DNA]</scope>
</reference>
<comment type="subcellular location">
    <subcellularLocation>
        <location evidence="10">Endomembrane system</location>
        <topology evidence="10">Single-pass type I membrane protein</topology>
    </subcellularLocation>
    <subcellularLocation>
        <location evidence="1">Endoplasmic reticulum</location>
    </subcellularLocation>
</comment>
<evidence type="ECO:0000256" key="10">
    <source>
        <dbReference type="ARBA" id="ARBA00046288"/>
    </source>
</evidence>
<evidence type="ECO:0000256" key="11">
    <source>
        <dbReference type="SAM" id="Phobius"/>
    </source>
</evidence>
<dbReference type="EMBL" id="CABPRJ010000973">
    <property type="protein sequence ID" value="VVC33711.1"/>
    <property type="molecule type" value="Genomic_DNA"/>
</dbReference>
<dbReference type="OrthoDB" id="5835829at2759"/>
<keyword evidence="9" id="KW-0325">Glycoprotein</keyword>
<evidence type="ECO:0000256" key="9">
    <source>
        <dbReference type="ARBA" id="ARBA00023180"/>
    </source>
</evidence>
<proteinExistence type="inferred from homology"/>
<dbReference type="InterPro" id="IPR050271">
    <property type="entry name" value="UDP-glycosyltransferase"/>
</dbReference>
<protein>
    <submittedName>
        <fullName evidence="12">UDP-glucuronosyl/UDP-glucosyltransferase</fullName>
    </submittedName>
</protein>
<name>A0A5E4MW92_9HEMI</name>
<dbReference type="Gene3D" id="3.40.50.2000">
    <property type="entry name" value="Glycogen Phosphorylase B"/>
    <property type="match status" value="2"/>
</dbReference>
<evidence type="ECO:0000256" key="4">
    <source>
        <dbReference type="ARBA" id="ARBA00022679"/>
    </source>
</evidence>
<evidence type="ECO:0000256" key="5">
    <source>
        <dbReference type="ARBA" id="ARBA00022692"/>
    </source>
</evidence>
<dbReference type="AlphaFoldDB" id="A0A5E4MW92"/>
<dbReference type="Proteomes" id="UP000325440">
    <property type="component" value="Unassembled WGS sequence"/>
</dbReference>
<evidence type="ECO:0000256" key="6">
    <source>
        <dbReference type="ARBA" id="ARBA00022824"/>
    </source>
</evidence>
<accession>A0A5E4MW92</accession>
<keyword evidence="6" id="KW-0256">Endoplasmic reticulum</keyword>
<dbReference type="CDD" id="cd03784">
    <property type="entry name" value="GT1_Gtf-like"/>
    <property type="match status" value="1"/>
</dbReference>
<sequence length="529" mass="59685">MSNLDLVKRGMFVYGLLAALILAVDETTGKNILVFAPMPFKSHFRGFQSLFKELSGRGYNLTVVSAFPLKTPSENYTDIPITVEESILQDIDPMVLASHSFLTVVPGLWKLSTDLAPKILSKPEVQRFIRSDGYRFDLVMVFPFCQEYSVALGHKYGAPVVNLGVSMLWPSNSKWIGEPSTFSYILDQRVGATDRMSFAERFRNTVIGATQLFLEDYYYLPLQKRNMDAYFRYAGHESRPPIEDMLRNVSVTLLNAHYSIGAPRPYLPGSVEIAGLHVKEPRPLTGKYLDFVESAADGVIYFSFGTIVDPSRLPNSTIQIFINVLKRLKQKVMWKWDSVDLPPLPDHIMVSPWFPQPDVLGHPNVRLFITHGGVHSLEEATYNALPIVGVPFFGDQYTNMRLAERNGIGKMVSHDGLNEETMLSAIEEVLTDPKYKENSKLRSEIFKDYHMKPMDRAIYWVEYVLRHNGAGHLKSDGSTLSFGSYFPIDVCFVLIVAIVSCVLLIAKMAKYIIGKVTGNNRIDTAKKKK</sequence>
<keyword evidence="4 12" id="KW-0808">Transferase</keyword>